<gene>
    <name evidence="5" type="ORF">KFK09_028555</name>
</gene>
<protein>
    <recommendedName>
        <fullName evidence="7">Ribosome biogenesis protein slx9-like</fullName>
    </recommendedName>
</protein>
<comment type="similarity">
    <text evidence="2">Belongs to the SLX9 family.</text>
</comment>
<dbReference type="GO" id="GO:0000462">
    <property type="term" value="P:maturation of SSU-rRNA from tricistronic rRNA transcript (SSU-rRNA, 5.8S rRNA, LSU-rRNA)"/>
    <property type="evidence" value="ECO:0007669"/>
    <property type="project" value="InterPro"/>
</dbReference>
<dbReference type="AlphaFoldDB" id="A0A8T3A2Y4"/>
<proteinExistence type="inferred from homology"/>
<dbReference type="EMBL" id="JAGYWB010000019">
    <property type="protein sequence ID" value="KAI0488716.1"/>
    <property type="molecule type" value="Genomic_DNA"/>
</dbReference>
<name>A0A8T3A2Y4_DENNO</name>
<evidence type="ECO:0008006" key="7">
    <source>
        <dbReference type="Google" id="ProtNLM"/>
    </source>
</evidence>
<feature type="region of interest" description="Disordered" evidence="4">
    <location>
        <begin position="102"/>
        <end position="148"/>
    </location>
</feature>
<dbReference type="OrthoDB" id="18703at2759"/>
<feature type="compositionally biased region" description="Polar residues" evidence="4">
    <location>
        <begin position="139"/>
        <end position="148"/>
    </location>
</feature>
<reference evidence="5" key="1">
    <citation type="journal article" date="2022" name="Front. Genet.">
        <title>Chromosome-Scale Assembly of the Dendrobium nobile Genome Provides Insights Into the Molecular Mechanism of the Biosynthesis of the Medicinal Active Ingredient of Dendrobium.</title>
        <authorList>
            <person name="Xu Q."/>
            <person name="Niu S.-C."/>
            <person name="Li K.-L."/>
            <person name="Zheng P.-J."/>
            <person name="Zhang X.-J."/>
            <person name="Jia Y."/>
            <person name="Liu Y."/>
            <person name="Niu Y.-X."/>
            <person name="Yu L.-H."/>
            <person name="Chen D.-F."/>
            <person name="Zhang G.-Q."/>
        </authorList>
    </citation>
    <scope>NUCLEOTIDE SEQUENCE</scope>
    <source>
        <tissue evidence="5">Leaf</tissue>
    </source>
</reference>
<feature type="compositionally biased region" description="Basic residues" evidence="4">
    <location>
        <begin position="124"/>
        <end position="137"/>
    </location>
</feature>
<dbReference type="GO" id="GO:0005730">
    <property type="term" value="C:nucleolus"/>
    <property type="evidence" value="ECO:0007669"/>
    <property type="project" value="UniProtKB-SubCell"/>
</dbReference>
<evidence type="ECO:0000256" key="1">
    <source>
        <dbReference type="ARBA" id="ARBA00004604"/>
    </source>
</evidence>
<accession>A0A8T3A2Y4</accession>
<evidence type="ECO:0000313" key="5">
    <source>
        <dbReference type="EMBL" id="KAI0488716.1"/>
    </source>
</evidence>
<dbReference type="Proteomes" id="UP000829196">
    <property type="component" value="Unassembled WGS sequence"/>
</dbReference>
<feature type="region of interest" description="Disordered" evidence="4">
    <location>
        <begin position="1"/>
        <end position="21"/>
    </location>
</feature>
<dbReference type="PANTHER" id="PTHR31109">
    <property type="entry name" value="PROTEIN FAM207A"/>
    <property type="match status" value="1"/>
</dbReference>
<evidence type="ECO:0000256" key="3">
    <source>
        <dbReference type="ARBA" id="ARBA00023242"/>
    </source>
</evidence>
<dbReference type="SMR" id="A0A8T3A2Y4"/>
<dbReference type="PANTHER" id="PTHR31109:SF2">
    <property type="entry name" value="RIBOSOME BIOGENESIS PROTEIN SLX9 HOMOLOG"/>
    <property type="match status" value="1"/>
</dbReference>
<keyword evidence="6" id="KW-1185">Reference proteome</keyword>
<evidence type="ECO:0000256" key="4">
    <source>
        <dbReference type="SAM" id="MobiDB-lite"/>
    </source>
</evidence>
<evidence type="ECO:0000313" key="6">
    <source>
        <dbReference type="Proteomes" id="UP000829196"/>
    </source>
</evidence>
<sequence>MGLTGLRRSSHKDDLSKSSKRKIEKKLNFITSKLKKRLRSRQKKLKAYDLSVLSYILPNESLKKPSRSANFKVNCKNRQKLVQKESELLRFVHSHPAFQADPISAIQQHLEQTQPPPPVEARRSNKSKKEKRKRSKKSASVQNMEMMY</sequence>
<dbReference type="GO" id="GO:0030686">
    <property type="term" value="C:90S preribosome"/>
    <property type="evidence" value="ECO:0007669"/>
    <property type="project" value="InterPro"/>
</dbReference>
<dbReference type="Pfam" id="PF15341">
    <property type="entry name" value="SLX9"/>
    <property type="match status" value="1"/>
</dbReference>
<comment type="caution">
    <text evidence="5">The sequence shown here is derived from an EMBL/GenBank/DDBJ whole genome shotgun (WGS) entry which is preliminary data.</text>
</comment>
<comment type="subcellular location">
    <subcellularLocation>
        <location evidence="1">Nucleus</location>
        <location evidence="1">Nucleolus</location>
    </subcellularLocation>
</comment>
<keyword evidence="3" id="KW-0539">Nucleus</keyword>
<dbReference type="GO" id="GO:0030688">
    <property type="term" value="C:preribosome, small subunit precursor"/>
    <property type="evidence" value="ECO:0007669"/>
    <property type="project" value="InterPro"/>
</dbReference>
<evidence type="ECO:0000256" key="2">
    <source>
        <dbReference type="ARBA" id="ARBA00011022"/>
    </source>
</evidence>
<dbReference type="InterPro" id="IPR028160">
    <property type="entry name" value="Slx9-like"/>
</dbReference>
<organism evidence="5 6">
    <name type="scientific">Dendrobium nobile</name>
    <name type="common">Orchid</name>
    <dbReference type="NCBI Taxonomy" id="94219"/>
    <lineage>
        <taxon>Eukaryota</taxon>
        <taxon>Viridiplantae</taxon>
        <taxon>Streptophyta</taxon>
        <taxon>Embryophyta</taxon>
        <taxon>Tracheophyta</taxon>
        <taxon>Spermatophyta</taxon>
        <taxon>Magnoliopsida</taxon>
        <taxon>Liliopsida</taxon>
        <taxon>Asparagales</taxon>
        <taxon>Orchidaceae</taxon>
        <taxon>Epidendroideae</taxon>
        <taxon>Malaxideae</taxon>
        <taxon>Dendrobiinae</taxon>
        <taxon>Dendrobium</taxon>
    </lineage>
</organism>